<dbReference type="InterPro" id="IPR001487">
    <property type="entry name" value="Bromodomain"/>
</dbReference>
<dbReference type="AlphaFoldDB" id="A0A1M2VQK8"/>
<dbReference type="SUPFAM" id="SSF47370">
    <property type="entry name" value="Bromodomain"/>
    <property type="match status" value="1"/>
</dbReference>
<organism evidence="4 5">
    <name type="scientific">Trametes pubescens</name>
    <name type="common">White-rot fungus</name>
    <dbReference type="NCBI Taxonomy" id="154538"/>
    <lineage>
        <taxon>Eukaryota</taxon>
        <taxon>Fungi</taxon>
        <taxon>Dikarya</taxon>
        <taxon>Basidiomycota</taxon>
        <taxon>Agaricomycotina</taxon>
        <taxon>Agaricomycetes</taxon>
        <taxon>Polyporales</taxon>
        <taxon>Polyporaceae</taxon>
        <taxon>Trametes</taxon>
    </lineage>
</organism>
<dbReference type="InterPro" id="IPR036427">
    <property type="entry name" value="Bromodomain-like_sf"/>
</dbReference>
<evidence type="ECO:0000313" key="4">
    <source>
        <dbReference type="EMBL" id="OJT09856.1"/>
    </source>
</evidence>
<dbReference type="Gene3D" id="1.20.920.10">
    <property type="entry name" value="Bromodomain-like"/>
    <property type="match status" value="1"/>
</dbReference>
<keyword evidence="5" id="KW-1185">Reference proteome</keyword>
<dbReference type="OrthoDB" id="21449at2759"/>
<evidence type="ECO:0000256" key="2">
    <source>
        <dbReference type="PROSITE-ProRule" id="PRU00035"/>
    </source>
</evidence>
<accession>A0A1M2VQK8</accession>
<comment type="caution">
    <text evidence="4">The sequence shown here is derived from an EMBL/GenBank/DDBJ whole genome shotgun (WGS) entry which is preliminary data.</text>
</comment>
<sequence>MENRKSEMGVMFRGLRKDREVGQNEAILYFDVIKAPTDMSTMDAKLESGQYKDSSVFKADFGLTTNEAKTYNMAICPFDQAIRHCIHSGAVEAPTRDDPPL</sequence>
<dbReference type="STRING" id="154538.A0A1M2VQK8"/>
<name>A0A1M2VQK8_TRAPU</name>
<dbReference type="PROSITE" id="PS50014">
    <property type="entry name" value="BROMODOMAIN_2"/>
    <property type="match status" value="1"/>
</dbReference>
<dbReference type="GO" id="GO:0006325">
    <property type="term" value="P:chromatin organization"/>
    <property type="evidence" value="ECO:0007669"/>
    <property type="project" value="UniProtKB-ARBA"/>
</dbReference>
<proteinExistence type="predicted"/>
<dbReference type="Pfam" id="PF00439">
    <property type="entry name" value="Bromodomain"/>
    <property type="match status" value="1"/>
</dbReference>
<dbReference type="EMBL" id="MNAD01000874">
    <property type="protein sequence ID" value="OJT09856.1"/>
    <property type="molecule type" value="Genomic_DNA"/>
</dbReference>
<protein>
    <recommendedName>
        <fullName evidence="3">Bromo domain-containing protein</fullName>
    </recommendedName>
</protein>
<evidence type="ECO:0000259" key="3">
    <source>
        <dbReference type="PROSITE" id="PS50014"/>
    </source>
</evidence>
<feature type="domain" description="Bromo" evidence="3">
    <location>
        <begin position="29"/>
        <end position="72"/>
    </location>
</feature>
<keyword evidence="1 2" id="KW-0103">Bromodomain</keyword>
<evidence type="ECO:0000256" key="1">
    <source>
        <dbReference type="ARBA" id="ARBA00023117"/>
    </source>
</evidence>
<evidence type="ECO:0000313" key="5">
    <source>
        <dbReference type="Proteomes" id="UP000184267"/>
    </source>
</evidence>
<gene>
    <name evidence="4" type="ORF">TRAPUB_13668</name>
</gene>
<dbReference type="Proteomes" id="UP000184267">
    <property type="component" value="Unassembled WGS sequence"/>
</dbReference>
<reference evidence="4 5" key="1">
    <citation type="submission" date="2016-10" db="EMBL/GenBank/DDBJ databases">
        <title>Genome sequence of the basidiomycete white-rot fungus Trametes pubescens.</title>
        <authorList>
            <person name="Makela M.R."/>
            <person name="Granchi Z."/>
            <person name="Peng M."/>
            <person name="De Vries R.P."/>
            <person name="Grigoriev I."/>
            <person name="Riley R."/>
            <person name="Hilden K."/>
        </authorList>
    </citation>
    <scope>NUCLEOTIDE SEQUENCE [LARGE SCALE GENOMIC DNA]</scope>
    <source>
        <strain evidence="4 5">FBCC735</strain>
    </source>
</reference>